<protein>
    <submittedName>
        <fullName evidence="2">Organic solvent tolerance protein</fullName>
    </submittedName>
</protein>
<evidence type="ECO:0000313" key="2">
    <source>
        <dbReference type="EMBL" id="RWX42979.1"/>
    </source>
</evidence>
<evidence type="ECO:0000313" key="3">
    <source>
        <dbReference type="Proteomes" id="UP000288086"/>
    </source>
</evidence>
<proteinExistence type="predicted"/>
<dbReference type="GO" id="GO:0009279">
    <property type="term" value="C:cell outer membrane"/>
    <property type="evidence" value="ECO:0007669"/>
    <property type="project" value="TreeGrafter"/>
</dbReference>
<gene>
    <name evidence="2" type="ORF">VT98_14711</name>
</gene>
<comment type="caution">
    <text evidence="2">The sequence shown here is derived from an EMBL/GenBank/DDBJ whole genome shotgun (WGS) entry which is preliminary data.</text>
</comment>
<reference evidence="2 3" key="1">
    <citation type="submission" date="2017-01" db="EMBL/GenBank/DDBJ databases">
        <title>The cable genome- insights into the physiology and evolution of filamentous bacteria capable of sulfide oxidation via long distance electron transfer.</title>
        <authorList>
            <person name="Schreiber L."/>
            <person name="Bjerg J.T."/>
            <person name="Boggild A."/>
            <person name="Van De Vossenberg J."/>
            <person name="Meysman F."/>
            <person name="Nielsen L.P."/>
            <person name="Schramm A."/>
            <person name="Kjeldsen K.U."/>
        </authorList>
    </citation>
    <scope>NUCLEOTIDE SEQUENCE [LARGE SCALE GENOMIC DNA]</scope>
    <source>
        <strain evidence="2">A1</strain>
    </source>
</reference>
<dbReference type="EMBL" id="MTKP01000471">
    <property type="protein sequence ID" value="RWX42979.1"/>
    <property type="molecule type" value="Genomic_DNA"/>
</dbReference>
<accession>A0A444IQ63</accession>
<dbReference type="GO" id="GO:1990351">
    <property type="term" value="C:transporter complex"/>
    <property type="evidence" value="ECO:0007669"/>
    <property type="project" value="TreeGrafter"/>
</dbReference>
<dbReference type="GO" id="GO:0061024">
    <property type="term" value="P:membrane organization"/>
    <property type="evidence" value="ECO:0007669"/>
    <property type="project" value="InterPro"/>
</dbReference>
<dbReference type="PANTHER" id="PTHR30189">
    <property type="entry name" value="LPS-ASSEMBLY PROTEIN"/>
    <property type="match status" value="1"/>
</dbReference>
<dbReference type="AlphaFoldDB" id="A0A444IQ63"/>
<feature type="domain" description="LptD C-terminal" evidence="1">
    <location>
        <begin position="5"/>
        <end position="165"/>
    </location>
</feature>
<keyword evidence="3" id="KW-1185">Reference proteome</keyword>
<feature type="non-terminal residue" evidence="2">
    <location>
        <position position="1"/>
    </location>
</feature>
<evidence type="ECO:0000259" key="1">
    <source>
        <dbReference type="Pfam" id="PF04453"/>
    </source>
</evidence>
<sequence length="246" mass="28200">GEIATTLRRDFLGNVKGGASWSHILRPFVRYTYVTDSDEDNLPLFDSVDSIGDQNRITYGLNNFFTVSEMRDDEEYERDYGYIKLQQNYDLRDVASEEPLSDVQFRLSWTPWQNMNFKYSTDIDVYDNDFTQHSVESDYRNSRGDLLSFDYLFYAGATDEAEDTSSIRLFTRIGLIYDFAMGYALERSIEDSVTIAEKVSLSYNPSCWSVELVADVTPDNEQIMVLFKLANIGAPFGVDLMGSSDE</sequence>
<name>A0A444IQ63_9BACT</name>
<organism evidence="2 3">
    <name type="scientific">Candidatus Electrothrix communis</name>
    <dbReference type="NCBI Taxonomy" id="1859133"/>
    <lineage>
        <taxon>Bacteria</taxon>
        <taxon>Pseudomonadati</taxon>
        <taxon>Thermodesulfobacteriota</taxon>
        <taxon>Desulfobulbia</taxon>
        <taxon>Desulfobulbales</taxon>
        <taxon>Desulfobulbaceae</taxon>
        <taxon>Candidatus Electrothrix</taxon>
    </lineage>
</organism>
<dbReference type="Proteomes" id="UP000288086">
    <property type="component" value="Unassembled WGS sequence"/>
</dbReference>
<dbReference type="PANTHER" id="PTHR30189:SF1">
    <property type="entry name" value="LPS-ASSEMBLY PROTEIN LPTD"/>
    <property type="match status" value="1"/>
</dbReference>
<dbReference type="InterPro" id="IPR007543">
    <property type="entry name" value="LptD_C"/>
</dbReference>
<dbReference type="Pfam" id="PF04453">
    <property type="entry name" value="LptD"/>
    <property type="match status" value="1"/>
</dbReference>
<dbReference type="InterPro" id="IPR050218">
    <property type="entry name" value="LptD"/>
</dbReference>